<sequence>MNNNCHSFDRVADKEGMKMKDGIWKRSGMKVVTRLVLMAVLSVVMVCGGAGWSLADVCVGTGDYVGASGDTFRTSVGGTPGTVFSVGDTVRIEFITSTTIQTPVITIKDSADNKLLDKAGMQQSGSNPTTYYYDWNTGGQSVDFYQIEIKDDGNGNAKVGGHLELGSPNVGVWFYSDSARSNQTDTFGDGDTVYATMKIASSDTLKKIDLADFWDTNKLTWKSDGSQTDFSAGVDSGNGTTTINFHFTADFSGASLSNGDWGFIKSEVNGGDRFQRAIKRDDGYSNAAPCVETPPCSATAPSNLNAAASGPTQVNLTWTYDGTNNDYYTIYRGGTQIATNVTTGSYTDNTVSANTSYSYTVRGHSNSGGCDSADSNTASVTTPSCTESTPSSISFNGVTTASGDFSGAGMVSTVDLTNLEFRVTEGSGSGSPFPTQTDDFAGLSNGTRPNFGNWTGVNGSDGTNGWVALSGSTGSSSTGPGNGNPDPYVYLESSATNVTYGVGVTAGSSQYLESNVLDASQYAFSFTFDWDMNVADNNDASLHVDAWNGSSWDLDITGSAINTGNNNDTWVTEGPIDLSAYTNSDFKLRIRYIVGSGTIYRNDIAVDNLIISGTARSTEVERLAWNPDPQEVSAILTSGNSYNLYARGTDPECGTIYYVGGTTTPGNSQSFTWSSCTDGTPSTISITNGQTVSGANVDLTTLFSTTGNVGSFTYKLNGSAVASPWDSSSYGIFAPETVTLEVTGTDPDCGTVIVQSNTITVDNTAPIIPDWGACQVTSGRVAYANGQSSVTVPVSIADTSQAFLLVDIAGGATETNTANHMSTGYIQDAGTLRFDRVGTTGPNAWVSYQLVECFNNELYVQRGQINLPGGTASATATLAQTIDATKSLVLVSSRSDNADASQDMARVMGELTDGSTVKATRVNTTGTTTTRYEVVTFRNGSGVNLYKGTFTFDSTSSASLTQAIGATVDPVRSWLYGSWSAANDGLSQTTVGLELTNATTITAHRDATGAYQNTIRYAVVEFPNDGKTRVQRGNFLVDATTDPNAGDDNEGIVNISITPVSALNKAFSDTYNTTNGTGTAFARNSWIQRLSAVGNLQLSNWRTNGAQSRGNQYWQVIEFVPCTDLDPATLTTTNPSPATGIVTIQ</sequence>
<evidence type="ECO:0000259" key="2">
    <source>
        <dbReference type="PROSITE" id="PS50853"/>
    </source>
</evidence>
<dbReference type="InterPro" id="IPR013783">
    <property type="entry name" value="Ig-like_fold"/>
</dbReference>
<dbReference type="SUPFAM" id="SSF49899">
    <property type="entry name" value="Concanavalin A-like lectins/glucanases"/>
    <property type="match status" value="1"/>
</dbReference>
<keyword evidence="1" id="KW-0812">Transmembrane</keyword>
<dbReference type="InterPro" id="IPR013320">
    <property type="entry name" value="ConA-like_dom_sf"/>
</dbReference>
<keyword evidence="1" id="KW-0472">Membrane</keyword>
<feature type="non-terminal residue" evidence="3">
    <location>
        <position position="1145"/>
    </location>
</feature>
<proteinExistence type="predicted"/>
<evidence type="ECO:0000313" key="4">
    <source>
        <dbReference type="Proteomes" id="UP000193136"/>
    </source>
</evidence>
<dbReference type="CDD" id="cd00063">
    <property type="entry name" value="FN3"/>
    <property type="match status" value="1"/>
</dbReference>
<dbReference type="InterPro" id="IPR003961">
    <property type="entry name" value="FN3_dom"/>
</dbReference>
<dbReference type="Gene3D" id="2.60.40.10">
    <property type="entry name" value="Immunoglobulins"/>
    <property type="match status" value="1"/>
</dbReference>
<dbReference type="AlphaFoldDB" id="A0A1X0XK25"/>
<organism evidence="3 4">
    <name type="scientific">Geothermobacter hydrogeniphilus</name>
    <dbReference type="NCBI Taxonomy" id="1969733"/>
    <lineage>
        <taxon>Bacteria</taxon>
        <taxon>Pseudomonadati</taxon>
        <taxon>Thermodesulfobacteriota</taxon>
        <taxon>Desulfuromonadia</taxon>
        <taxon>Desulfuromonadales</taxon>
        <taxon>Geothermobacteraceae</taxon>
        <taxon>Geothermobacter</taxon>
    </lineage>
</organism>
<evidence type="ECO:0000256" key="1">
    <source>
        <dbReference type="SAM" id="Phobius"/>
    </source>
</evidence>
<keyword evidence="1" id="KW-1133">Transmembrane helix</keyword>
<dbReference type="SUPFAM" id="SSF49265">
    <property type="entry name" value="Fibronectin type III"/>
    <property type="match status" value="1"/>
</dbReference>
<dbReference type="Proteomes" id="UP000193136">
    <property type="component" value="Unassembled WGS sequence"/>
</dbReference>
<name>A0A1X0XK25_9BACT</name>
<dbReference type="EMBL" id="NAAD01000041">
    <property type="protein sequence ID" value="ORJ53221.1"/>
    <property type="molecule type" value="Genomic_DNA"/>
</dbReference>
<feature type="domain" description="Fibronectin type-III" evidence="2">
    <location>
        <begin position="300"/>
        <end position="385"/>
    </location>
</feature>
<evidence type="ECO:0000313" key="3">
    <source>
        <dbReference type="EMBL" id="ORJ53221.1"/>
    </source>
</evidence>
<accession>A0A1X0XK25</accession>
<keyword evidence="4" id="KW-1185">Reference proteome</keyword>
<dbReference type="STRING" id="1969733.B5V00_16485"/>
<protein>
    <recommendedName>
        <fullName evidence="2">Fibronectin type-III domain-containing protein</fullName>
    </recommendedName>
</protein>
<reference evidence="3 4" key="1">
    <citation type="submission" date="2017-03" db="EMBL/GenBank/DDBJ databases">
        <title>Genome sequence of Geothermobacter sp. EPR-M, Deep-Sea Iron Reducer.</title>
        <authorList>
            <person name="Tully B."/>
            <person name="Savalia P."/>
            <person name="Abuyen K."/>
            <person name="Baughan C."/>
            <person name="Romero E."/>
            <person name="Ronkowski C."/>
            <person name="Torres B."/>
            <person name="Tremblay J."/>
            <person name="Trujillo A."/>
            <person name="Tyler M."/>
            <person name="Perez-Rodriguez I."/>
            <person name="Amend J."/>
        </authorList>
    </citation>
    <scope>NUCLEOTIDE SEQUENCE [LARGE SCALE GENOMIC DNA]</scope>
    <source>
        <strain evidence="3 4">EPR-M</strain>
    </source>
</reference>
<dbReference type="InterPro" id="IPR036116">
    <property type="entry name" value="FN3_sf"/>
</dbReference>
<comment type="caution">
    <text evidence="3">The sequence shown here is derived from an EMBL/GenBank/DDBJ whole genome shotgun (WGS) entry which is preliminary data.</text>
</comment>
<dbReference type="Gene3D" id="2.60.120.200">
    <property type="match status" value="1"/>
</dbReference>
<dbReference type="PROSITE" id="PS50853">
    <property type="entry name" value="FN3"/>
    <property type="match status" value="1"/>
</dbReference>
<feature type="transmembrane region" description="Helical" evidence="1">
    <location>
        <begin position="35"/>
        <end position="55"/>
    </location>
</feature>
<gene>
    <name evidence="3" type="ORF">B5V00_16485</name>
</gene>